<dbReference type="Proteomes" id="UP000008645">
    <property type="component" value="Chromosome"/>
</dbReference>
<proteinExistence type="predicted"/>
<dbReference type="AlphaFoldDB" id="F0V1W6"/>
<name>F0V1W6_MYCS3</name>
<dbReference type="HOGENOM" id="CLU_2826551_0_0_14"/>
<dbReference type="EMBL" id="FQ790233">
    <property type="protein sequence ID" value="CBZ40647.1"/>
    <property type="molecule type" value="Genomic_DNA"/>
</dbReference>
<reference evidence="1 2" key="1">
    <citation type="journal article" date="2011" name="J. Bacteriol.">
        <title>Complete genome sequence of the hemotrophic Mycoplasma suis strain KI3806.</title>
        <authorList>
            <person name="Oehlerking J."/>
            <person name="Kube M."/>
            <person name="Felder K.M."/>
            <person name="Matter D."/>
            <person name="Wittenbrink M.M."/>
            <person name="Schwarzenbach S."/>
            <person name="Kramer M.M."/>
            <person name="Hoelzle K."/>
            <person name="Hoelzle L.E."/>
        </authorList>
    </citation>
    <scope>NUCLEOTIDE SEQUENCE [LARGE SCALE GENOMIC DNA]</scope>
    <source>
        <strain evidence="2">KI_3806</strain>
    </source>
</reference>
<dbReference type="KEGG" id="msk:MSUIS_05540"/>
<evidence type="ECO:0000313" key="1">
    <source>
        <dbReference type="EMBL" id="CBZ40647.1"/>
    </source>
</evidence>
<gene>
    <name evidence="1" type="ORF">MSUIS_05540</name>
</gene>
<accession>F0V1W6</accession>
<protein>
    <submittedName>
        <fullName evidence="1">Uncharacterized protein</fullName>
    </submittedName>
</protein>
<organism evidence="1 2">
    <name type="scientific">Mycoplasma suis (strain KI_3806)</name>
    <dbReference type="NCBI Taxonomy" id="708248"/>
    <lineage>
        <taxon>Bacteria</taxon>
        <taxon>Bacillati</taxon>
        <taxon>Mycoplasmatota</taxon>
        <taxon>Mollicutes</taxon>
        <taxon>Mycoplasmataceae</taxon>
        <taxon>Mycoplasma</taxon>
    </lineage>
</organism>
<evidence type="ECO:0000313" key="2">
    <source>
        <dbReference type="Proteomes" id="UP000008645"/>
    </source>
</evidence>
<sequence length="66" mass="7194">MNFLIKGFLWVLLAGSTGGALGTGYVFMNKDLLSGKINSQSGNSGTAENSKSSSFYDEGEWWRYGF</sequence>